<dbReference type="InterPro" id="IPR010730">
    <property type="entry name" value="HET"/>
</dbReference>
<name>A0A0D1X7F0_9EURO</name>
<dbReference type="HOGENOM" id="CLU_000288_138_0_1"/>
<dbReference type="Pfam" id="PF06985">
    <property type="entry name" value="HET"/>
    <property type="match status" value="1"/>
</dbReference>
<feature type="domain" description="Heterokaryon incompatibility" evidence="1">
    <location>
        <begin position="23"/>
        <end position="107"/>
    </location>
</feature>
<protein>
    <submittedName>
        <fullName evidence="3">Uncharacterized protein</fullName>
    </submittedName>
</protein>
<dbReference type="Pfam" id="PF26640">
    <property type="entry name" value="DUF8212"/>
    <property type="match status" value="1"/>
</dbReference>
<evidence type="ECO:0000313" key="4">
    <source>
        <dbReference type="Proteomes" id="UP000053599"/>
    </source>
</evidence>
<dbReference type="STRING" id="1016849.A0A0D1X7F0"/>
<proteinExistence type="predicted"/>
<evidence type="ECO:0000259" key="2">
    <source>
        <dbReference type="Pfam" id="PF26640"/>
    </source>
</evidence>
<dbReference type="PANTHER" id="PTHR10622">
    <property type="entry name" value="HET DOMAIN-CONTAINING PROTEIN"/>
    <property type="match status" value="1"/>
</dbReference>
<organism evidence="3 4">
    <name type="scientific">Exophiala sideris</name>
    <dbReference type="NCBI Taxonomy" id="1016849"/>
    <lineage>
        <taxon>Eukaryota</taxon>
        <taxon>Fungi</taxon>
        <taxon>Dikarya</taxon>
        <taxon>Ascomycota</taxon>
        <taxon>Pezizomycotina</taxon>
        <taxon>Eurotiomycetes</taxon>
        <taxon>Chaetothyriomycetidae</taxon>
        <taxon>Chaetothyriales</taxon>
        <taxon>Herpotrichiellaceae</taxon>
        <taxon>Exophiala</taxon>
    </lineage>
</organism>
<sequence length="377" mass="43532">MVRLINTHDLSLHEFEGRDVPDYAILSHRWEADEISLQELQGNLNPHKAGWQKVRQFCQYAERKGHQYVWVDTCCIDKKSSAELSEAINSMFKWYHRAEVCYAYLCDVPAKGNLTVSEWMKSFRGSEWFTRGWTLQELLAPDELLFLSRDWEQEIGTHRSLRQEVTAATGISSNVVGYHLILSAGFSSGKRSVDERECSVAQIMSWASHRRTTRVEDMAYSLMGLFKINMPLLYGEGRNAFMRLQLEIMSKYNDYSLFAWETFRPNNHSFDNQALNRSLDLPDRYPWGGLLAPTVQCFKGCNSFLPRPHGNDRPISTSMTNRGLQLEGWFRTYREHGTGDICLLPLKCIRDNNYSHEVGILLKVFHSTAARRLVGRA</sequence>
<reference evidence="3 4" key="1">
    <citation type="submission" date="2015-01" db="EMBL/GenBank/DDBJ databases">
        <title>The Genome Sequence of Exophiala sideris CBS121828.</title>
        <authorList>
            <consortium name="The Broad Institute Genomics Platform"/>
            <person name="Cuomo C."/>
            <person name="de Hoog S."/>
            <person name="Gorbushina A."/>
            <person name="Stielow B."/>
            <person name="Teixiera M."/>
            <person name="Abouelleil A."/>
            <person name="Chapman S.B."/>
            <person name="Priest M."/>
            <person name="Young S.K."/>
            <person name="Wortman J."/>
            <person name="Nusbaum C."/>
            <person name="Birren B."/>
        </authorList>
    </citation>
    <scope>NUCLEOTIDE SEQUENCE [LARGE SCALE GENOMIC DNA]</scope>
    <source>
        <strain evidence="3 4">CBS 121828</strain>
    </source>
</reference>
<dbReference type="OrthoDB" id="674604at2759"/>
<dbReference type="EMBL" id="KN846952">
    <property type="protein sequence ID" value="KIV83756.1"/>
    <property type="molecule type" value="Genomic_DNA"/>
</dbReference>
<dbReference type="AlphaFoldDB" id="A0A0D1X7F0"/>
<dbReference type="PANTHER" id="PTHR10622:SF10">
    <property type="entry name" value="HET DOMAIN-CONTAINING PROTEIN"/>
    <property type="match status" value="1"/>
</dbReference>
<accession>A0A0D1X7F0</accession>
<gene>
    <name evidence="3" type="ORF">PV11_05751</name>
</gene>
<feature type="domain" description="DUF8212" evidence="2">
    <location>
        <begin position="239"/>
        <end position="301"/>
    </location>
</feature>
<dbReference type="Proteomes" id="UP000053599">
    <property type="component" value="Unassembled WGS sequence"/>
</dbReference>
<evidence type="ECO:0000313" key="3">
    <source>
        <dbReference type="EMBL" id="KIV83756.1"/>
    </source>
</evidence>
<evidence type="ECO:0000259" key="1">
    <source>
        <dbReference type="Pfam" id="PF06985"/>
    </source>
</evidence>
<dbReference type="InterPro" id="IPR058525">
    <property type="entry name" value="DUF8212"/>
</dbReference>